<accession>A0A6A4WBX7</accession>
<dbReference type="GO" id="GO:0005737">
    <property type="term" value="C:cytoplasm"/>
    <property type="evidence" value="ECO:0007669"/>
    <property type="project" value="TreeGrafter"/>
</dbReference>
<dbReference type="InterPro" id="IPR052304">
    <property type="entry name" value="PTTG1IP"/>
</dbReference>
<sequence>MLPRLRALLPIAVCVMLALIHGCSAEDGDDAKCAAQSGKDCHACLQFAQCYYCTSSKKCAYNPVNSFLPKASDCSLADVRWGTCWVNFLALIISLVVIVLVIALSIGCWCHCWCKRRRTRSVERDEQSVERDEQRYARERQEREQRVERDEQRYARERQEREQRQAERRAERQTRTDAIRDKYGLSSPARDPPYTAL</sequence>
<dbReference type="PANTHER" id="PTHR15191:SF3">
    <property type="entry name" value="PITUITARY TUMOR-TRANSFORMING GENE PROTEIN-BINDING FACTOR"/>
    <property type="match status" value="1"/>
</dbReference>
<protein>
    <submittedName>
        <fullName evidence="4">PTTG1IP</fullName>
    </submittedName>
</protein>
<evidence type="ECO:0000313" key="5">
    <source>
        <dbReference type="Proteomes" id="UP000440578"/>
    </source>
</evidence>
<organism evidence="4 5">
    <name type="scientific">Amphibalanus amphitrite</name>
    <name type="common">Striped barnacle</name>
    <name type="synonym">Balanus amphitrite</name>
    <dbReference type="NCBI Taxonomy" id="1232801"/>
    <lineage>
        <taxon>Eukaryota</taxon>
        <taxon>Metazoa</taxon>
        <taxon>Ecdysozoa</taxon>
        <taxon>Arthropoda</taxon>
        <taxon>Crustacea</taxon>
        <taxon>Multicrustacea</taxon>
        <taxon>Cirripedia</taxon>
        <taxon>Thoracica</taxon>
        <taxon>Thoracicalcarea</taxon>
        <taxon>Balanomorpha</taxon>
        <taxon>Balanoidea</taxon>
        <taxon>Balanidae</taxon>
        <taxon>Amphibalaninae</taxon>
        <taxon>Amphibalanus</taxon>
    </lineage>
</organism>
<feature type="transmembrane region" description="Helical" evidence="2">
    <location>
        <begin position="88"/>
        <end position="114"/>
    </location>
</feature>
<keyword evidence="2" id="KW-0812">Transmembrane</keyword>
<gene>
    <name evidence="4" type="primary">PTTG1IP</name>
    <name evidence="4" type="ORF">FJT64_025214</name>
</gene>
<comment type="caution">
    <text evidence="4">The sequence shown here is derived from an EMBL/GenBank/DDBJ whole genome shotgun (WGS) entry which is preliminary data.</text>
</comment>
<feature type="compositionally biased region" description="Basic and acidic residues" evidence="1">
    <location>
        <begin position="125"/>
        <end position="183"/>
    </location>
</feature>
<evidence type="ECO:0000256" key="3">
    <source>
        <dbReference type="SAM" id="SignalP"/>
    </source>
</evidence>
<dbReference type="Proteomes" id="UP000440578">
    <property type="component" value="Unassembled WGS sequence"/>
</dbReference>
<keyword evidence="2" id="KW-1133">Transmembrane helix</keyword>
<keyword evidence="5" id="KW-1185">Reference proteome</keyword>
<evidence type="ECO:0000313" key="4">
    <source>
        <dbReference type="EMBL" id="KAF0302699.1"/>
    </source>
</evidence>
<reference evidence="4 5" key="1">
    <citation type="submission" date="2019-07" db="EMBL/GenBank/DDBJ databases">
        <title>Draft genome assembly of a fouling barnacle, Amphibalanus amphitrite (Darwin, 1854): The first reference genome for Thecostraca.</title>
        <authorList>
            <person name="Kim W."/>
        </authorList>
    </citation>
    <scope>NUCLEOTIDE SEQUENCE [LARGE SCALE GENOMIC DNA]</scope>
    <source>
        <strain evidence="4">SNU_AA5</strain>
        <tissue evidence="4">Soma without cirri and trophi</tissue>
    </source>
</reference>
<dbReference type="EMBL" id="VIIS01001026">
    <property type="protein sequence ID" value="KAF0302699.1"/>
    <property type="molecule type" value="Genomic_DNA"/>
</dbReference>
<proteinExistence type="predicted"/>
<name>A0A6A4WBX7_AMPAM</name>
<keyword evidence="2" id="KW-0472">Membrane</keyword>
<feature type="signal peptide" evidence="3">
    <location>
        <begin position="1"/>
        <end position="25"/>
    </location>
</feature>
<feature type="region of interest" description="Disordered" evidence="1">
    <location>
        <begin position="125"/>
        <end position="197"/>
    </location>
</feature>
<dbReference type="GO" id="GO:0006606">
    <property type="term" value="P:protein import into nucleus"/>
    <property type="evidence" value="ECO:0007669"/>
    <property type="project" value="TreeGrafter"/>
</dbReference>
<dbReference type="GO" id="GO:0005634">
    <property type="term" value="C:nucleus"/>
    <property type="evidence" value="ECO:0007669"/>
    <property type="project" value="TreeGrafter"/>
</dbReference>
<dbReference type="OrthoDB" id="5829916at2759"/>
<evidence type="ECO:0000256" key="2">
    <source>
        <dbReference type="SAM" id="Phobius"/>
    </source>
</evidence>
<feature type="chain" id="PRO_5025660055" evidence="3">
    <location>
        <begin position="26"/>
        <end position="197"/>
    </location>
</feature>
<evidence type="ECO:0000256" key="1">
    <source>
        <dbReference type="SAM" id="MobiDB-lite"/>
    </source>
</evidence>
<dbReference type="PANTHER" id="PTHR15191">
    <property type="entry name" value="PROTEIN CBG20567"/>
    <property type="match status" value="1"/>
</dbReference>
<dbReference type="AlphaFoldDB" id="A0A6A4WBX7"/>
<keyword evidence="3" id="KW-0732">Signal</keyword>